<reference evidence="1" key="1">
    <citation type="submission" date="2021-01" db="EMBL/GenBank/DDBJ databases">
        <authorList>
            <person name="Li R."/>
            <person name="Bekaert M."/>
        </authorList>
    </citation>
    <scope>NUCLEOTIDE SEQUENCE</scope>
    <source>
        <strain evidence="1">Farmed</strain>
    </source>
</reference>
<sequence>MLPNISKKTWAYVTLKQMIEENAPRDDIVTLAIENGFVTAYTSMVVTKENFSWDSPEEVKKTPNLPVIITTTLPPTTTTTTEPSWKGHFRGAISIFSVQRSIVQTYQPIVPHLYEIPAVIVKPYKCDQMLCVTQDMVCANVTKLLLLRDIRANVEIYSYPLENDNCMRDFKKITIQAQRKYIEVTPSVAIINGKRINMTNRSLTRLKFNNFLQLNVFFNRRQTQPTVSVQFIVLNEMHKAAGLYSQYMKSFDCILHSKETLTLSHMRREFSKVTFNALEEGLNSCYK</sequence>
<organism evidence="1 2">
    <name type="scientific">Acanthosepion pharaonis</name>
    <name type="common">Pharaoh cuttlefish</name>
    <name type="synonym">Sepia pharaonis</name>
    <dbReference type="NCBI Taxonomy" id="158019"/>
    <lineage>
        <taxon>Eukaryota</taxon>
        <taxon>Metazoa</taxon>
        <taxon>Spiralia</taxon>
        <taxon>Lophotrochozoa</taxon>
        <taxon>Mollusca</taxon>
        <taxon>Cephalopoda</taxon>
        <taxon>Coleoidea</taxon>
        <taxon>Decapodiformes</taxon>
        <taxon>Sepiida</taxon>
        <taxon>Sepiina</taxon>
        <taxon>Sepiidae</taxon>
        <taxon>Acanthosepion</taxon>
    </lineage>
</organism>
<dbReference type="EMBL" id="CAHIKZ030000641">
    <property type="protein sequence ID" value="CAE1230865.1"/>
    <property type="molecule type" value="Genomic_DNA"/>
</dbReference>
<name>A0A812BJQ4_ACAPH</name>
<dbReference type="Proteomes" id="UP000597762">
    <property type="component" value="Unassembled WGS sequence"/>
</dbReference>
<comment type="caution">
    <text evidence="1">The sequence shown here is derived from an EMBL/GenBank/DDBJ whole genome shotgun (WGS) entry which is preliminary data.</text>
</comment>
<evidence type="ECO:0000313" key="2">
    <source>
        <dbReference type="Proteomes" id="UP000597762"/>
    </source>
</evidence>
<proteinExistence type="predicted"/>
<gene>
    <name evidence="1" type="ORF">SPHA_17900</name>
</gene>
<accession>A0A812BJQ4</accession>
<evidence type="ECO:0000313" key="1">
    <source>
        <dbReference type="EMBL" id="CAE1230865.1"/>
    </source>
</evidence>
<dbReference type="AlphaFoldDB" id="A0A812BJQ4"/>
<protein>
    <submittedName>
        <fullName evidence="1">Uncharacterized protein</fullName>
    </submittedName>
</protein>
<keyword evidence="2" id="KW-1185">Reference proteome</keyword>